<organism evidence="4 5">
    <name type="scientific">Rhododendron griersonianum</name>
    <dbReference type="NCBI Taxonomy" id="479676"/>
    <lineage>
        <taxon>Eukaryota</taxon>
        <taxon>Viridiplantae</taxon>
        <taxon>Streptophyta</taxon>
        <taxon>Embryophyta</taxon>
        <taxon>Tracheophyta</taxon>
        <taxon>Spermatophyta</taxon>
        <taxon>Magnoliopsida</taxon>
        <taxon>eudicotyledons</taxon>
        <taxon>Gunneridae</taxon>
        <taxon>Pentapetalae</taxon>
        <taxon>asterids</taxon>
        <taxon>Ericales</taxon>
        <taxon>Ericaceae</taxon>
        <taxon>Ericoideae</taxon>
        <taxon>Rhodoreae</taxon>
        <taxon>Rhododendron</taxon>
    </lineage>
</organism>
<accession>A0AAV6KRY6</accession>
<keyword evidence="5" id="KW-1185">Reference proteome</keyword>
<proteinExistence type="predicted"/>
<evidence type="ECO:0000313" key="4">
    <source>
        <dbReference type="EMBL" id="KAG5555415.1"/>
    </source>
</evidence>
<dbReference type="PANTHER" id="PTHR12103:SF22">
    <property type="entry name" value="HAD-SUPERFAMILY HYDROLASE, SUBFAMILY IG, 5'-NUCLEOTIDASE"/>
    <property type="match status" value="1"/>
</dbReference>
<evidence type="ECO:0000256" key="2">
    <source>
        <dbReference type="ARBA" id="ARBA00022801"/>
    </source>
</evidence>
<dbReference type="PANTHER" id="PTHR12103">
    <property type="entry name" value="5'-NUCLEOTIDASE DOMAIN-CONTAINING"/>
    <property type="match status" value="1"/>
</dbReference>
<evidence type="ECO:0000256" key="1">
    <source>
        <dbReference type="ARBA" id="ARBA00022723"/>
    </source>
</evidence>
<sequence length="133" mass="15923">MENFLELLSSVLLYEKIYFMLHDQTLAATNMDDQELTESIQRLLIVMQRLDQKIAPLLETDGEHFNRRWGFLSRAGLWDKSHLMRQIEKYADIYTSRVSNFLHYTPFIYFRSQEQTLAHDSYSYHHSKRNNSA</sequence>
<dbReference type="EMBL" id="JACTNZ010000004">
    <property type="protein sequence ID" value="KAG5555415.1"/>
    <property type="molecule type" value="Genomic_DNA"/>
</dbReference>
<evidence type="ECO:0000256" key="3">
    <source>
        <dbReference type="ARBA" id="ARBA00022842"/>
    </source>
</evidence>
<gene>
    <name evidence="4" type="ORF">RHGRI_012825</name>
</gene>
<dbReference type="InterPro" id="IPR036412">
    <property type="entry name" value="HAD-like_sf"/>
</dbReference>
<keyword evidence="1" id="KW-0479">Metal-binding</keyword>
<protein>
    <submittedName>
        <fullName evidence="4">Uncharacterized protein</fullName>
    </submittedName>
</protein>
<evidence type="ECO:0000313" key="5">
    <source>
        <dbReference type="Proteomes" id="UP000823749"/>
    </source>
</evidence>
<dbReference type="GO" id="GO:0008253">
    <property type="term" value="F:5'-nucleotidase activity"/>
    <property type="evidence" value="ECO:0007669"/>
    <property type="project" value="TreeGrafter"/>
</dbReference>
<keyword evidence="3" id="KW-0460">Magnesium</keyword>
<dbReference type="InterPro" id="IPR008380">
    <property type="entry name" value="HAD-SF_hydro_IG_5-nucl"/>
</dbReference>
<dbReference type="SUPFAM" id="SSF56784">
    <property type="entry name" value="HAD-like"/>
    <property type="match status" value="1"/>
</dbReference>
<reference evidence="4" key="1">
    <citation type="submission" date="2020-08" db="EMBL/GenBank/DDBJ databases">
        <title>Plant Genome Project.</title>
        <authorList>
            <person name="Zhang R.-G."/>
        </authorList>
    </citation>
    <scope>NUCLEOTIDE SEQUENCE</scope>
    <source>
        <strain evidence="4">WSP0</strain>
        <tissue evidence="4">Leaf</tissue>
    </source>
</reference>
<name>A0AAV6KRY6_9ERIC</name>
<dbReference type="GO" id="GO:0046872">
    <property type="term" value="F:metal ion binding"/>
    <property type="evidence" value="ECO:0007669"/>
    <property type="project" value="UniProtKB-KW"/>
</dbReference>
<keyword evidence="2" id="KW-0378">Hydrolase</keyword>
<comment type="caution">
    <text evidence="4">The sequence shown here is derived from an EMBL/GenBank/DDBJ whole genome shotgun (WGS) entry which is preliminary data.</text>
</comment>
<dbReference type="Proteomes" id="UP000823749">
    <property type="component" value="Chromosome 4"/>
</dbReference>
<dbReference type="AlphaFoldDB" id="A0AAV6KRY6"/>
<dbReference type="Pfam" id="PF05761">
    <property type="entry name" value="5_nucleotid"/>
    <property type="match status" value="1"/>
</dbReference>